<dbReference type="RefSeq" id="WP_272749179.1">
    <property type="nucleotide sequence ID" value="NZ_JAQQKX010000014.1"/>
</dbReference>
<accession>A0ABT5HXD9</accession>
<keyword evidence="2" id="KW-1185">Reference proteome</keyword>
<reference evidence="1 2" key="1">
    <citation type="submission" date="2023-01" db="EMBL/GenBank/DDBJ databases">
        <title>Novel species of the genus Asticcacaulis isolated from rivers.</title>
        <authorList>
            <person name="Lu H."/>
        </authorList>
    </citation>
    <scope>NUCLEOTIDE SEQUENCE [LARGE SCALE GENOMIC DNA]</scope>
    <source>
        <strain evidence="1 2">BYS171W</strain>
    </source>
</reference>
<organism evidence="1 2">
    <name type="scientific">Asticcacaulis aquaticus</name>
    <dbReference type="NCBI Taxonomy" id="2984212"/>
    <lineage>
        <taxon>Bacteria</taxon>
        <taxon>Pseudomonadati</taxon>
        <taxon>Pseudomonadota</taxon>
        <taxon>Alphaproteobacteria</taxon>
        <taxon>Caulobacterales</taxon>
        <taxon>Caulobacteraceae</taxon>
        <taxon>Asticcacaulis</taxon>
    </lineage>
</organism>
<evidence type="ECO:0000313" key="1">
    <source>
        <dbReference type="EMBL" id="MDC7684709.1"/>
    </source>
</evidence>
<dbReference type="EMBL" id="JAQQKX010000014">
    <property type="protein sequence ID" value="MDC7684709.1"/>
    <property type="molecule type" value="Genomic_DNA"/>
</dbReference>
<proteinExistence type="predicted"/>
<name>A0ABT5HXD9_9CAUL</name>
<evidence type="ECO:0000313" key="2">
    <source>
        <dbReference type="Proteomes" id="UP001214854"/>
    </source>
</evidence>
<gene>
    <name evidence="1" type="ORF">PQU92_15595</name>
</gene>
<evidence type="ECO:0008006" key="3">
    <source>
        <dbReference type="Google" id="ProtNLM"/>
    </source>
</evidence>
<protein>
    <recommendedName>
        <fullName evidence="3">YopX protein domain-containing protein</fullName>
    </recommendedName>
</protein>
<sequence length="122" mass="14675">MSFIQWLENWAYARVQKRQSRLYEHAFCYDRDFEYKPGKLIQQFVNKTEKPMEVWIEMYPDLYTLQPGDELTIIYEQDPNWLGLGLHTAVYADSLQIHLQEFETAIVMINGRVREPENRVEV</sequence>
<comment type="caution">
    <text evidence="1">The sequence shown here is derived from an EMBL/GenBank/DDBJ whole genome shotgun (WGS) entry which is preliminary data.</text>
</comment>
<dbReference type="Proteomes" id="UP001214854">
    <property type="component" value="Unassembled WGS sequence"/>
</dbReference>